<dbReference type="Proteomes" id="UP000006008">
    <property type="component" value="Unassembled WGS sequence"/>
</dbReference>
<evidence type="ECO:0000256" key="1">
    <source>
        <dbReference type="SAM" id="MobiDB-lite"/>
    </source>
</evidence>
<dbReference type="AlphaFoldDB" id="G5H7D5"/>
<name>G5H7D5_9BACT</name>
<dbReference type="OrthoDB" id="9805070at2"/>
<gene>
    <name evidence="3" type="ORF">HMPREF9450_00978</name>
</gene>
<keyword evidence="4" id="KW-1185">Reference proteome</keyword>
<dbReference type="PANTHER" id="PTHR21666">
    <property type="entry name" value="PEPTIDASE-RELATED"/>
    <property type="match status" value="1"/>
</dbReference>
<dbReference type="InterPro" id="IPR050570">
    <property type="entry name" value="Cell_wall_metabolism_enzyme"/>
</dbReference>
<dbReference type="EMBL" id="ADLD01000009">
    <property type="protein sequence ID" value="EHB92774.1"/>
    <property type="molecule type" value="Genomic_DNA"/>
</dbReference>
<organism evidence="3 4">
    <name type="scientific">Alistipes indistinctus YIT 12060</name>
    <dbReference type="NCBI Taxonomy" id="742725"/>
    <lineage>
        <taxon>Bacteria</taxon>
        <taxon>Pseudomonadati</taxon>
        <taxon>Bacteroidota</taxon>
        <taxon>Bacteroidia</taxon>
        <taxon>Bacteroidales</taxon>
        <taxon>Rikenellaceae</taxon>
        <taxon>Alistipes</taxon>
    </lineage>
</organism>
<accession>G5H7D5</accession>
<dbReference type="HOGENOM" id="CLU_755740_0_0_10"/>
<dbReference type="SUPFAM" id="SSF51261">
    <property type="entry name" value="Duplicated hybrid motif"/>
    <property type="match status" value="1"/>
</dbReference>
<dbReference type="SUPFAM" id="SSF54106">
    <property type="entry name" value="LysM domain"/>
    <property type="match status" value="1"/>
</dbReference>
<dbReference type="SMART" id="SM00257">
    <property type="entry name" value="LysM"/>
    <property type="match status" value="1"/>
</dbReference>
<dbReference type="InterPro" id="IPR016047">
    <property type="entry name" value="M23ase_b-sheet_dom"/>
</dbReference>
<feature type="domain" description="LysM" evidence="2">
    <location>
        <begin position="321"/>
        <end position="365"/>
    </location>
</feature>
<dbReference type="InterPro" id="IPR036779">
    <property type="entry name" value="LysM_dom_sf"/>
</dbReference>
<dbReference type="PATRIC" id="fig|742725.3.peg.1035"/>
<dbReference type="eggNOG" id="COG0739">
    <property type="taxonomic scope" value="Bacteria"/>
</dbReference>
<dbReference type="STRING" id="742725.HMPREF9450_00978"/>
<dbReference type="InterPro" id="IPR018392">
    <property type="entry name" value="LysM"/>
</dbReference>
<feature type="compositionally biased region" description="Low complexity" evidence="1">
    <location>
        <begin position="306"/>
        <end position="318"/>
    </location>
</feature>
<protein>
    <recommendedName>
        <fullName evidence="2">LysM domain-containing protein</fullName>
    </recommendedName>
</protein>
<comment type="caution">
    <text evidence="3">The sequence shown here is derived from an EMBL/GenBank/DDBJ whole genome shotgun (WGS) entry which is preliminary data.</text>
</comment>
<dbReference type="InterPro" id="IPR011055">
    <property type="entry name" value="Dup_hybrid_motif"/>
</dbReference>
<feature type="compositionally biased region" description="Basic and acidic residues" evidence="1">
    <location>
        <begin position="49"/>
        <end position="60"/>
    </location>
</feature>
<evidence type="ECO:0000259" key="2">
    <source>
        <dbReference type="PROSITE" id="PS51782"/>
    </source>
</evidence>
<dbReference type="PROSITE" id="PS51257">
    <property type="entry name" value="PROKAR_LIPOPROTEIN"/>
    <property type="match status" value="1"/>
</dbReference>
<sequence>MLPLRTLSYTLTILLLSSCSVTKSLYKDKEVSRYNPNVSSASKNYSKPAGEDTSDKEAKASGKQQQPVSDSLPETETPKKLPYRYPLPRMTFGETESANVRIPMSLNNPFPPSGELEIPLAELESDFCYPYPGKQISGFGYRGRSMHTGVDIKAVPNDTIRAAFSGVVRMSKPYSGYGNIIVIRHYNGMETAYAHNSRNLVTVNDVVKAGDPIALAGRTGRATTEHLHFEFRVANQALNPSLLLDTENQRLHTNTLYLYNRGGNVKAATRPLSTSDALSEETVADDESALVANGGSTGDVSDTQRSAATSGSSSNNGSKAVYHTIKSGDTLSKLARTYSTSVSKICQLNHIKPTTILRLKQRLRVK</sequence>
<dbReference type="Gene3D" id="2.70.70.10">
    <property type="entry name" value="Glucose Permease (Domain IIA)"/>
    <property type="match status" value="1"/>
</dbReference>
<feature type="compositionally biased region" description="Polar residues" evidence="1">
    <location>
        <begin position="62"/>
        <end position="74"/>
    </location>
</feature>
<feature type="region of interest" description="Disordered" evidence="1">
    <location>
        <begin position="36"/>
        <end position="86"/>
    </location>
</feature>
<dbReference type="GO" id="GO:0004222">
    <property type="term" value="F:metalloendopeptidase activity"/>
    <property type="evidence" value="ECO:0007669"/>
    <property type="project" value="TreeGrafter"/>
</dbReference>
<feature type="compositionally biased region" description="Polar residues" evidence="1">
    <location>
        <begin position="36"/>
        <end position="45"/>
    </location>
</feature>
<dbReference type="CDD" id="cd00118">
    <property type="entry name" value="LysM"/>
    <property type="match status" value="1"/>
</dbReference>
<evidence type="ECO:0000313" key="4">
    <source>
        <dbReference type="Proteomes" id="UP000006008"/>
    </source>
</evidence>
<evidence type="ECO:0000313" key="3">
    <source>
        <dbReference type="EMBL" id="EHB92774.1"/>
    </source>
</evidence>
<dbReference type="Gene3D" id="3.10.350.10">
    <property type="entry name" value="LysM domain"/>
    <property type="match status" value="1"/>
</dbReference>
<dbReference type="Pfam" id="PF01551">
    <property type="entry name" value="Peptidase_M23"/>
    <property type="match status" value="1"/>
</dbReference>
<proteinExistence type="predicted"/>
<feature type="region of interest" description="Disordered" evidence="1">
    <location>
        <begin position="290"/>
        <end position="320"/>
    </location>
</feature>
<dbReference type="PROSITE" id="PS51782">
    <property type="entry name" value="LYSM"/>
    <property type="match status" value="1"/>
</dbReference>
<reference evidence="3 4" key="1">
    <citation type="submission" date="2011-08" db="EMBL/GenBank/DDBJ databases">
        <title>The Genome Sequence of Alistipes indistinctus YIT 12060.</title>
        <authorList>
            <consortium name="The Broad Institute Genome Sequencing Platform"/>
            <person name="Earl A."/>
            <person name="Ward D."/>
            <person name="Feldgarden M."/>
            <person name="Gevers D."/>
            <person name="Morotomi M."/>
            <person name="Young S.K."/>
            <person name="Zeng Q."/>
            <person name="Gargeya S."/>
            <person name="Fitzgerald M."/>
            <person name="Haas B."/>
            <person name="Abouelleil A."/>
            <person name="Alvarado L."/>
            <person name="Arachchi H.M."/>
            <person name="Berlin A."/>
            <person name="Brown A."/>
            <person name="Chapman S.B."/>
            <person name="Chen Z."/>
            <person name="Dunbar C."/>
            <person name="Freedman E."/>
            <person name="Gearin G."/>
            <person name="Gellesch M."/>
            <person name="Goldberg J."/>
            <person name="Griggs A."/>
            <person name="Gujja S."/>
            <person name="Heiman D."/>
            <person name="Howarth C."/>
            <person name="Larson L."/>
            <person name="Lui A."/>
            <person name="MacDonald P.J.P."/>
            <person name="Montmayeur A."/>
            <person name="Murphy C."/>
            <person name="Neiman D."/>
            <person name="Pearson M."/>
            <person name="Priest M."/>
            <person name="Roberts A."/>
            <person name="Saif S."/>
            <person name="Shea T."/>
            <person name="Shenoy N."/>
            <person name="Sisk P."/>
            <person name="Stolte C."/>
            <person name="Sykes S."/>
            <person name="Wortman J."/>
            <person name="Nusbaum C."/>
            <person name="Birren B."/>
        </authorList>
    </citation>
    <scope>NUCLEOTIDE SEQUENCE [LARGE SCALE GENOMIC DNA]</scope>
    <source>
        <strain evidence="3 4">YIT 12060</strain>
    </source>
</reference>
<dbReference type="Pfam" id="PF01476">
    <property type="entry name" value="LysM"/>
    <property type="match status" value="1"/>
</dbReference>
<dbReference type="PANTHER" id="PTHR21666:SF270">
    <property type="entry name" value="MUREIN HYDROLASE ACTIVATOR ENVC"/>
    <property type="match status" value="1"/>
</dbReference>
<dbReference type="CDD" id="cd12797">
    <property type="entry name" value="M23_peptidase"/>
    <property type="match status" value="1"/>
</dbReference>